<evidence type="ECO:0000256" key="9">
    <source>
        <dbReference type="RuleBase" id="RU362122"/>
    </source>
</evidence>
<dbReference type="InterPro" id="IPR004685">
    <property type="entry name" value="Brnchd-chn_aa_trnsp_Livcs"/>
</dbReference>
<dbReference type="AlphaFoldDB" id="A0A8J6JQ58"/>
<evidence type="ECO:0000256" key="3">
    <source>
        <dbReference type="ARBA" id="ARBA00022448"/>
    </source>
</evidence>
<comment type="subcellular location">
    <subcellularLocation>
        <location evidence="1 9">Cell membrane</location>
        <topology evidence="1 9">Multi-pass membrane protein</topology>
    </subcellularLocation>
</comment>
<feature type="transmembrane region" description="Helical" evidence="9">
    <location>
        <begin position="78"/>
        <end position="101"/>
    </location>
</feature>
<dbReference type="Pfam" id="PF05525">
    <property type="entry name" value="Branch_AA_trans"/>
    <property type="match status" value="1"/>
</dbReference>
<feature type="transmembrane region" description="Helical" evidence="9">
    <location>
        <begin position="151"/>
        <end position="172"/>
    </location>
</feature>
<dbReference type="PANTHER" id="PTHR30588">
    <property type="entry name" value="BRANCHED-CHAIN AMINO ACID TRANSPORT SYSTEM 2 CARRIER PROTEIN"/>
    <property type="match status" value="1"/>
</dbReference>
<keyword evidence="7 9" id="KW-1133">Transmembrane helix</keyword>
<keyword evidence="11" id="KW-1185">Reference proteome</keyword>
<dbReference type="GO" id="GO:0015188">
    <property type="term" value="F:L-isoleucine transmembrane transporter activity"/>
    <property type="evidence" value="ECO:0007669"/>
    <property type="project" value="TreeGrafter"/>
</dbReference>
<feature type="transmembrane region" description="Helical" evidence="9">
    <location>
        <begin position="9"/>
        <end position="32"/>
    </location>
</feature>
<feature type="transmembrane region" description="Helical" evidence="9">
    <location>
        <begin position="378"/>
        <end position="402"/>
    </location>
</feature>
<keyword evidence="8 9" id="KW-0472">Membrane</keyword>
<evidence type="ECO:0000256" key="4">
    <source>
        <dbReference type="ARBA" id="ARBA00022475"/>
    </source>
</evidence>
<feature type="transmembrane region" description="Helical" evidence="9">
    <location>
        <begin position="225"/>
        <end position="248"/>
    </location>
</feature>
<dbReference type="RefSeq" id="WP_155149781.1">
    <property type="nucleotide sequence ID" value="NZ_JACOPQ010000013.1"/>
</dbReference>
<feature type="transmembrane region" description="Helical" evidence="9">
    <location>
        <begin position="44"/>
        <end position="66"/>
    </location>
</feature>
<accession>A0A8J6JQ58</accession>
<keyword evidence="4" id="KW-1003">Cell membrane</keyword>
<comment type="caution">
    <text evidence="10">The sequence shown here is derived from an EMBL/GenBank/DDBJ whole genome shotgun (WGS) entry which is preliminary data.</text>
</comment>
<proteinExistence type="inferred from homology"/>
<dbReference type="Proteomes" id="UP000607645">
    <property type="component" value="Unassembled WGS sequence"/>
</dbReference>
<dbReference type="GO" id="GO:0015820">
    <property type="term" value="P:L-leucine transport"/>
    <property type="evidence" value="ECO:0007669"/>
    <property type="project" value="TreeGrafter"/>
</dbReference>
<feature type="transmembrane region" description="Helical" evidence="9">
    <location>
        <begin position="322"/>
        <end position="342"/>
    </location>
</feature>
<dbReference type="GO" id="GO:0005886">
    <property type="term" value="C:plasma membrane"/>
    <property type="evidence" value="ECO:0007669"/>
    <property type="project" value="UniProtKB-SubCell"/>
</dbReference>
<reference evidence="10" key="1">
    <citation type="submission" date="2020-08" db="EMBL/GenBank/DDBJ databases">
        <title>Genome public.</title>
        <authorList>
            <person name="Liu C."/>
            <person name="Sun Q."/>
        </authorList>
    </citation>
    <scope>NUCLEOTIDE SEQUENCE</scope>
    <source>
        <strain evidence="10">NSJ-52</strain>
    </source>
</reference>
<dbReference type="GO" id="GO:0015190">
    <property type="term" value="F:L-leucine transmembrane transporter activity"/>
    <property type="evidence" value="ECO:0007669"/>
    <property type="project" value="TreeGrafter"/>
</dbReference>
<evidence type="ECO:0000256" key="6">
    <source>
        <dbReference type="ARBA" id="ARBA00022970"/>
    </source>
</evidence>
<feature type="transmembrane region" description="Helical" evidence="9">
    <location>
        <begin position="192"/>
        <end position="213"/>
    </location>
</feature>
<keyword evidence="5 9" id="KW-0812">Transmembrane</keyword>
<dbReference type="GO" id="GO:0015818">
    <property type="term" value="P:isoleucine transport"/>
    <property type="evidence" value="ECO:0007669"/>
    <property type="project" value="TreeGrafter"/>
</dbReference>
<evidence type="ECO:0000256" key="8">
    <source>
        <dbReference type="ARBA" id="ARBA00023136"/>
    </source>
</evidence>
<evidence type="ECO:0000256" key="5">
    <source>
        <dbReference type="ARBA" id="ARBA00022692"/>
    </source>
</evidence>
<evidence type="ECO:0000256" key="1">
    <source>
        <dbReference type="ARBA" id="ARBA00004651"/>
    </source>
</evidence>
<evidence type="ECO:0000313" key="10">
    <source>
        <dbReference type="EMBL" id="MBC5738240.1"/>
    </source>
</evidence>
<dbReference type="NCBIfam" id="TIGR00796">
    <property type="entry name" value="livcs"/>
    <property type="match status" value="1"/>
</dbReference>
<feature type="transmembrane region" description="Helical" evidence="9">
    <location>
        <begin position="121"/>
        <end position="139"/>
    </location>
</feature>
<dbReference type="GO" id="GO:0005304">
    <property type="term" value="F:L-valine transmembrane transporter activity"/>
    <property type="evidence" value="ECO:0007669"/>
    <property type="project" value="TreeGrafter"/>
</dbReference>
<evidence type="ECO:0000256" key="2">
    <source>
        <dbReference type="ARBA" id="ARBA00008540"/>
    </source>
</evidence>
<keyword evidence="6 9" id="KW-0029">Amino-acid transport</keyword>
<comment type="similarity">
    <text evidence="2 9">Belongs to the branched chain amino acid transporter family.</text>
</comment>
<feature type="transmembrane region" description="Helical" evidence="9">
    <location>
        <begin position="408"/>
        <end position="432"/>
    </location>
</feature>
<dbReference type="PANTHER" id="PTHR30588:SF0">
    <property type="entry name" value="BRANCHED-CHAIN AMINO ACID PERMEASE BRNQ"/>
    <property type="match status" value="1"/>
</dbReference>
<feature type="transmembrane region" description="Helical" evidence="9">
    <location>
        <begin position="285"/>
        <end position="310"/>
    </location>
</feature>
<comment type="function">
    <text evidence="9">Component of the transport system for branched-chain amino acids.</text>
</comment>
<keyword evidence="3 9" id="KW-0813">Transport</keyword>
<sequence>MRELKGKDLLLIGFTLFSMFFGAGNLIFPPFLGAQAGTLTWPAMLGMGVSAVGLPVLGVVAVARAGGLSALGDRVHPVFSRVFTIVAYLAIGPCLAIPRTASTSFEMAVPPFLGPDAPTGLFQLAYCAVFFALALLVALRPEKLTDRLGKIMCPILIALIVVTFVGCLVNPMNGYGAPRSGDYAASPVIQGFLAGYQTMDTIAALAFGIIISLNIRARGVKKDPAVVRGTVKAGCIAGVMLLAVYAMLAHVGALSGGAFPGDASANGAAVLTRIVSALFGEPGSVLLAVIFIVACFNVCVGLISSCGEFFHTQFPRLSYRTWAVLFAVVSMAVAAAGLDLILRVSVPVLNAIYPVAIVLILLSFFQRLLEGRRRVYPMAILCTGIASVVFALADAGLLPGAAREGLKLLPLAGVGLGWVLPAALGVGLGLILSPFKKEGDIHNA</sequence>
<dbReference type="EMBL" id="JACOPQ010000013">
    <property type="protein sequence ID" value="MBC5738240.1"/>
    <property type="molecule type" value="Genomic_DNA"/>
</dbReference>
<evidence type="ECO:0000313" key="11">
    <source>
        <dbReference type="Proteomes" id="UP000607645"/>
    </source>
</evidence>
<name>A0A8J6JQ58_9FIRM</name>
<feature type="transmembrane region" description="Helical" evidence="9">
    <location>
        <begin position="348"/>
        <end position="366"/>
    </location>
</feature>
<evidence type="ECO:0000256" key="7">
    <source>
        <dbReference type="ARBA" id="ARBA00022989"/>
    </source>
</evidence>
<organism evidence="10 11">
    <name type="scientific">Lawsonibacter faecis</name>
    <dbReference type="NCBI Taxonomy" id="2763052"/>
    <lineage>
        <taxon>Bacteria</taxon>
        <taxon>Bacillati</taxon>
        <taxon>Bacillota</taxon>
        <taxon>Clostridia</taxon>
        <taxon>Eubacteriales</taxon>
        <taxon>Oscillospiraceae</taxon>
        <taxon>Lawsonibacter</taxon>
    </lineage>
</organism>
<protein>
    <recommendedName>
        <fullName evidence="9">Branched-chain amino acid transport system carrier protein</fullName>
    </recommendedName>
</protein>
<gene>
    <name evidence="10" type="primary">brnQ</name>
    <name evidence="10" type="ORF">H8S62_14600</name>
</gene>